<protein>
    <submittedName>
        <fullName evidence="1">Uncharacterized protein</fullName>
    </submittedName>
</protein>
<reference evidence="2" key="2">
    <citation type="journal article" date="2018" name="Plant J.">
        <title>The Sorghum bicolor reference genome: improved assembly, gene annotations, a transcriptome atlas, and signatures of genome organization.</title>
        <authorList>
            <person name="McCormick R.F."/>
            <person name="Truong S.K."/>
            <person name="Sreedasyam A."/>
            <person name="Jenkins J."/>
            <person name="Shu S."/>
            <person name="Sims D."/>
            <person name="Kennedy M."/>
            <person name="Amirebrahimi M."/>
            <person name="Weers B.D."/>
            <person name="McKinley B."/>
            <person name="Mattison A."/>
            <person name="Morishige D.T."/>
            <person name="Grimwood J."/>
            <person name="Schmutz J."/>
            <person name="Mullet J.E."/>
        </authorList>
    </citation>
    <scope>NUCLEOTIDE SEQUENCE [LARGE SCALE GENOMIC DNA]</scope>
    <source>
        <strain evidence="2">cv. BTx623</strain>
    </source>
</reference>
<evidence type="ECO:0000313" key="2">
    <source>
        <dbReference type="Proteomes" id="UP000000768"/>
    </source>
</evidence>
<sequence length="70" mass="8020">MHAILKCHTTVLRISFCKITCMSSFIPFRSTCRLHGCPNYPSHCCGMICKFCLNGMWTQYVIPSSMQKII</sequence>
<keyword evidence="2" id="KW-1185">Reference proteome</keyword>
<reference evidence="1 2" key="1">
    <citation type="journal article" date="2009" name="Nature">
        <title>The Sorghum bicolor genome and the diversification of grasses.</title>
        <authorList>
            <person name="Paterson A.H."/>
            <person name="Bowers J.E."/>
            <person name="Bruggmann R."/>
            <person name="Dubchak I."/>
            <person name="Grimwood J."/>
            <person name="Gundlach H."/>
            <person name="Haberer G."/>
            <person name="Hellsten U."/>
            <person name="Mitros T."/>
            <person name="Poliakov A."/>
            <person name="Schmutz J."/>
            <person name="Spannagl M."/>
            <person name="Tang H."/>
            <person name="Wang X."/>
            <person name="Wicker T."/>
            <person name="Bharti A.K."/>
            <person name="Chapman J."/>
            <person name="Feltus F.A."/>
            <person name="Gowik U."/>
            <person name="Grigoriev I.V."/>
            <person name="Lyons E."/>
            <person name="Maher C.A."/>
            <person name="Martis M."/>
            <person name="Narechania A."/>
            <person name="Otillar R.P."/>
            <person name="Penning B.W."/>
            <person name="Salamov A.A."/>
            <person name="Wang Y."/>
            <person name="Zhang L."/>
            <person name="Carpita N.C."/>
            <person name="Freeling M."/>
            <person name="Gingle A.R."/>
            <person name="Hash C.T."/>
            <person name="Keller B."/>
            <person name="Klein P."/>
            <person name="Kresovich S."/>
            <person name="McCann M.C."/>
            <person name="Ming R."/>
            <person name="Peterson D.G."/>
            <person name="Mehboob-ur-Rahman"/>
            <person name="Ware D."/>
            <person name="Westhoff P."/>
            <person name="Mayer K.F."/>
            <person name="Messing J."/>
            <person name="Rokhsar D.S."/>
        </authorList>
    </citation>
    <scope>NUCLEOTIDE SEQUENCE [LARGE SCALE GENOMIC DNA]</scope>
    <source>
        <strain evidence="2">cv. BTx623</strain>
    </source>
</reference>
<gene>
    <name evidence="1" type="ORF">SORBI_3007G050900</name>
</gene>
<dbReference type="EMBL" id="CM000766">
    <property type="protein sequence ID" value="KXG24498.1"/>
    <property type="molecule type" value="Genomic_DNA"/>
</dbReference>
<dbReference type="Proteomes" id="UP000000768">
    <property type="component" value="Chromosome 7"/>
</dbReference>
<accession>A0A1B6PFP1</accession>
<name>A0A1B6PFP1_SORBI</name>
<organism evidence="1 2">
    <name type="scientific">Sorghum bicolor</name>
    <name type="common">Sorghum</name>
    <name type="synonym">Sorghum vulgare</name>
    <dbReference type="NCBI Taxonomy" id="4558"/>
    <lineage>
        <taxon>Eukaryota</taxon>
        <taxon>Viridiplantae</taxon>
        <taxon>Streptophyta</taxon>
        <taxon>Embryophyta</taxon>
        <taxon>Tracheophyta</taxon>
        <taxon>Spermatophyta</taxon>
        <taxon>Magnoliopsida</taxon>
        <taxon>Liliopsida</taxon>
        <taxon>Poales</taxon>
        <taxon>Poaceae</taxon>
        <taxon>PACMAD clade</taxon>
        <taxon>Panicoideae</taxon>
        <taxon>Andropogonodae</taxon>
        <taxon>Andropogoneae</taxon>
        <taxon>Sorghinae</taxon>
        <taxon>Sorghum</taxon>
    </lineage>
</organism>
<dbReference type="AlphaFoldDB" id="A0A1B6PFP1"/>
<evidence type="ECO:0000313" key="1">
    <source>
        <dbReference type="EMBL" id="KXG24498.1"/>
    </source>
</evidence>
<proteinExistence type="predicted"/>
<dbReference type="InParanoid" id="A0A1B6PFP1"/>
<dbReference type="Gramene" id="KXG24498">
    <property type="protein sequence ID" value="KXG24498"/>
    <property type="gene ID" value="SORBI_3007G050900"/>
</dbReference>